<dbReference type="SUPFAM" id="SSF52833">
    <property type="entry name" value="Thioredoxin-like"/>
    <property type="match status" value="1"/>
</dbReference>
<organism evidence="5 6">
    <name type="scientific">Westerdykella ornata</name>
    <dbReference type="NCBI Taxonomy" id="318751"/>
    <lineage>
        <taxon>Eukaryota</taxon>
        <taxon>Fungi</taxon>
        <taxon>Dikarya</taxon>
        <taxon>Ascomycota</taxon>
        <taxon>Pezizomycotina</taxon>
        <taxon>Dothideomycetes</taxon>
        <taxon>Pleosporomycetidae</taxon>
        <taxon>Pleosporales</taxon>
        <taxon>Sporormiaceae</taxon>
        <taxon>Westerdykella</taxon>
    </lineage>
</organism>
<dbReference type="PANTHER" id="PTHR46115">
    <property type="entry name" value="THIOREDOXIN-LIKE PROTEIN 1"/>
    <property type="match status" value="1"/>
</dbReference>
<dbReference type="GeneID" id="54550556"/>
<keyword evidence="6" id="KW-1185">Reference proteome</keyword>
<reference evidence="5" key="1">
    <citation type="journal article" date="2020" name="Stud. Mycol.">
        <title>101 Dothideomycetes genomes: a test case for predicting lifestyles and emergence of pathogens.</title>
        <authorList>
            <person name="Haridas S."/>
            <person name="Albert R."/>
            <person name="Binder M."/>
            <person name="Bloem J."/>
            <person name="Labutti K."/>
            <person name="Salamov A."/>
            <person name="Andreopoulos B."/>
            <person name="Baker S."/>
            <person name="Barry K."/>
            <person name="Bills G."/>
            <person name="Bluhm B."/>
            <person name="Cannon C."/>
            <person name="Castanera R."/>
            <person name="Culley D."/>
            <person name="Daum C."/>
            <person name="Ezra D."/>
            <person name="Gonzalez J."/>
            <person name="Henrissat B."/>
            <person name="Kuo A."/>
            <person name="Liang C."/>
            <person name="Lipzen A."/>
            <person name="Lutzoni F."/>
            <person name="Magnuson J."/>
            <person name="Mondo S."/>
            <person name="Nolan M."/>
            <person name="Ohm R."/>
            <person name="Pangilinan J."/>
            <person name="Park H.-J."/>
            <person name="Ramirez L."/>
            <person name="Alfaro M."/>
            <person name="Sun H."/>
            <person name="Tritt A."/>
            <person name="Yoshinaga Y."/>
            <person name="Zwiers L.-H."/>
            <person name="Turgeon B."/>
            <person name="Goodwin S."/>
            <person name="Spatafora J."/>
            <person name="Crous P."/>
            <person name="Grigoriev I."/>
        </authorList>
    </citation>
    <scope>NUCLEOTIDE SEQUENCE</scope>
    <source>
        <strain evidence="5">CBS 379.55</strain>
    </source>
</reference>
<evidence type="ECO:0000256" key="1">
    <source>
        <dbReference type="ARBA" id="ARBA00008987"/>
    </source>
</evidence>
<dbReference type="PROSITE" id="PS51352">
    <property type="entry name" value="THIOREDOXIN_2"/>
    <property type="match status" value="1"/>
</dbReference>
<protein>
    <submittedName>
        <fullName evidence="5">Thioredoxin-domain-containing protein</fullName>
    </submittedName>
</protein>
<dbReference type="Proteomes" id="UP000800097">
    <property type="component" value="Unassembled WGS sequence"/>
</dbReference>
<proteinExistence type="inferred from homology"/>
<dbReference type="PRINTS" id="PR00421">
    <property type="entry name" value="THIOREDOXIN"/>
</dbReference>
<feature type="region of interest" description="Disordered" evidence="3">
    <location>
        <begin position="112"/>
        <end position="142"/>
    </location>
</feature>
<keyword evidence="2" id="KW-1015">Disulfide bond</keyword>
<dbReference type="AlphaFoldDB" id="A0A6A6JXG2"/>
<evidence type="ECO:0000256" key="2">
    <source>
        <dbReference type="ARBA" id="ARBA00023157"/>
    </source>
</evidence>
<dbReference type="InterPro" id="IPR036249">
    <property type="entry name" value="Thioredoxin-like_sf"/>
</dbReference>
<feature type="compositionally biased region" description="Basic and acidic residues" evidence="3">
    <location>
        <begin position="113"/>
        <end position="123"/>
    </location>
</feature>
<sequence length="142" mass="15380">MPIEISAPLHLQTLLGSNTYLLVDFYATWCPPCKAIAPVFEQLSSQHTIPGKLAFAKVNVDEQTEVAAKYGITAMPTFLLLKGNQVVESVRGADVRQIKSIVERVVAEVGKAGTEEEKKETKAAPKSTEGLSMVERLGLKAP</sequence>
<evidence type="ECO:0000313" key="5">
    <source>
        <dbReference type="EMBL" id="KAF2281097.1"/>
    </source>
</evidence>
<dbReference type="InterPro" id="IPR013766">
    <property type="entry name" value="Thioredoxin_domain"/>
</dbReference>
<dbReference type="OrthoDB" id="19690at2759"/>
<evidence type="ECO:0000256" key="3">
    <source>
        <dbReference type="SAM" id="MobiDB-lite"/>
    </source>
</evidence>
<dbReference type="PROSITE" id="PS00194">
    <property type="entry name" value="THIOREDOXIN_1"/>
    <property type="match status" value="1"/>
</dbReference>
<dbReference type="Pfam" id="PF00085">
    <property type="entry name" value="Thioredoxin"/>
    <property type="match status" value="1"/>
</dbReference>
<dbReference type="CDD" id="cd02947">
    <property type="entry name" value="TRX_family"/>
    <property type="match status" value="1"/>
</dbReference>
<dbReference type="RefSeq" id="XP_033658634.1">
    <property type="nucleotide sequence ID" value="XM_033797381.1"/>
</dbReference>
<evidence type="ECO:0000313" key="6">
    <source>
        <dbReference type="Proteomes" id="UP000800097"/>
    </source>
</evidence>
<dbReference type="Gene3D" id="3.40.30.10">
    <property type="entry name" value="Glutaredoxin"/>
    <property type="match status" value="1"/>
</dbReference>
<dbReference type="EMBL" id="ML986484">
    <property type="protein sequence ID" value="KAF2281097.1"/>
    <property type="molecule type" value="Genomic_DNA"/>
</dbReference>
<accession>A0A6A6JXG2</accession>
<evidence type="ECO:0000259" key="4">
    <source>
        <dbReference type="PROSITE" id="PS51352"/>
    </source>
</evidence>
<gene>
    <name evidence="5" type="ORF">EI97DRAFT_429169</name>
</gene>
<name>A0A6A6JXG2_WESOR</name>
<feature type="domain" description="Thioredoxin" evidence="4">
    <location>
        <begin position="1"/>
        <end position="107"/>
    </location>
</feature>
<comment type="similarity">
    <text evidence="1">Belongs to the thioredoxin family.</text>
</comment>
<dbReference type="InterPro" id="IPR017937">
    <property type="entry name" value="Thioredoxin_CS"/>
</dbReference>